<evidence type="ECO:0000256" key="4">
    <source>
        <dbReference type="ARBA" id="ARBA00022884"/>
    </source>
</evidence>
<dbReference type="Pfam" id="PF00466">
    <property type="entry name" value="Ribosomal_L10"/>
    <property type="match status" value="1"/>
</dbReference>
<keyword evidence="4 8" id="KW-0694">RNA-binding</keyword>
<name>A0AB38YFD7_9GAMM</name>
<protein>
    <recommendedName>
        <fullName evidence="7 8">Large ribosomal subunit protein uL10</fullName>
    </recommendedName>
</protein>
<accession>A0AB38YFD7</accession>
<dbReference type="AlphaFoldDB" id="A0AB38YFD7"/>
<dbReference type="GO" id="GO:0006412">
    <property type="term" value="P:translation"/>
    <property type="evidence" value="ECO:0007669"/>
    <property type="project" value="UniProtKB-UniRule"/>
</dbReference>
<dbReference type="HAMAP" id="MF_00362">
    <property type="entry name" value="Ribosomal_uL10"/>
    <property type="match status" value="1"/>
</dbReference>
<gene>
    <name evidence="8 9" type="primary">rplJ</name>
    <name evidence="9" type="ORF">NFC81_13885</name>
</gene>
<evidence type="ECO:0000256" key="6">
    <source>
        <dbReference type="ARBA" id="ARBA00023274"/>
    </source>
</evidence>
<comment type="similarity">
    <text evidence="2 8">Belongs to the universal ribosomal protein uL10 family.</text>
</comment>
<dbReference type="SUPFAM" id="SSF160369">
    <property type="entry name" value="Ribosomal protein L10-like"/>
    <property type="match status" value="1"/>
</dbReference>
<keyword evidence="5 8" id="KW-0689">Ribosomal protein</keyword>
<evidence type="ECO:0000256" key="3">
    <source>
        <dbReference type="ARBA" id="ARBA00022730"/>
    </source>
</evidence>
<dbReference type="NCBIfam" id="NF000955">
    <property type="entry name" value="PRK00099.1-1"/>
    <property type="match status" value="1"/>
</dbReference>
<dbReference type="RefSeq" id="WP_304995078.1">
    <property type="nucleotide sequence ID" value="NZ_CP101717.1"/>
</dbReference>
<dbReference type="PROSITE" id="PS01109">
    <property type="entry name" value="RIBOSOMAL_L10"/>
    <property type="match status" value="1"/>
</dbReference>
<dbReference type="GO" id="GO:0003735">
    <property type="term" value="F:structural constituent of ribosome"/>
    <property type="evidence" value="ECO:0007669"/>
    <property type="project" value="InterPro"/>
</dbReference>
<dbReference type="CDD" id="cd05797">
    <property type="entry name" value="Ribosomal_L10"/>
    <property type="match status" value="1"/>
</dbReference>
<sequence>MALRLEDKKVVVAEVNKVAAIAHSLVVADARGVSVSDMTKLRAEARANNVYMRVTRNTLARRAVAGTEFESATDSFTGPTLLAFSMEDPGAAARLFKDFAKANDKFEVRALSVGGELLGADQIDRLANLPTRDQALGMLANVMLAPITKLVRTFNEVPTKVTRVVNAVAEQKKAA</sequence>
<proteinExistence type="inferred from homology"/>
<evidence type="ECO:0000256" key="1">
    <source>
        <dbReference type="ARBA" id="ARBA00002633"/>
    </source>
</evidence>
<comment type="subunit">
    <text evidence="8">Part of the ribosomal stalk of the 50S ribosomal subunit. The N-terminus interacts with L11 and the large rRNA to form the base of the stalk. The C-terminus forms an elongated spine to which L12 dimers bind in a sequential fashion forming a multimeric L10(L12)X complex.</text>
</comment>
<dbReference type="EMBL" id="CP101717">
    <property type="protein sequence ID" value="WLD57793.1"/>
    <property type="molecule type" value="Genomic_DNA"/>
</dbReference>
<evidence type="ECO:0000256" key="8">
    <source>
        <dbReference type="HAMAP-Rule" id="MF_00362"/>
    </source>
</evidence>
<dbReference type="PANTHER" id="PTHR11560">
    <property type="entry name" value="39S RIBOSOMAL PROTEIN L10, MITOCHONDRIAL"/>
    <property type="match status" value="1"/>
</dbReference>
<evidence type="ECO:0000256" key="2">
    <source>
        <dbReference type="ARBA" id="ARBA00008889"/>
    </source>
</evidence>
<dbReference type="InterPro" id="IPR047865">
    <property type="entry name" value="Ribosomal_uL10_bac_type"/>
</dbReference>
<reference evidence="9" key="1">
    <citation type="submission" date="2022-07" db="EMBL/GenBank/DDBJ databases">
        <title>Complete genome sequence of Salinispirillum sp. LH10-3-1 capable of multiple carbohydrate inversion isolated from a soda lake.</title>
        <authorList>
            <person name="Liu J."/>
            <person name="Zhai Y."/>
            <person name="Zhang H."/>
            <person name="Yang H."/>
            <person name="Qu J."/>
            <person name="Li J."/>
        </authorList>
    </citation>
    <scope>NUCLEOTIDE SEQUENCE</scope>
    <source>
        <strain evidence="9">LH 10-3-1</strain>
    </source>
</reference>
<evidence type="ECO:0000256" key="5">
    <source>
        <dbReference type="ARBA" id="ARBA00022980"/>
    </source>
</evidence>
<evidence type="ECO:0000313" key="9">
    <source>
        <dbReference type="EMBL" id="WLD57793.1"/>
    </source>
</evidence>
<dbReference type="InterPro" id="IPR002363">
    <property type="entry name" value="Ribosomal_uL10_CS_bac"/>
</dbReference>
<keyword evidence="6 8" id="KW-0687">Ribonucleoprotein</keyword>
<dbReference type="InterPro" id="IPR022973">
    <property type="entry name" value="Ribosomal_uL10_bac"/>
</dbReference>
<dbReference type="GO" id="GO:0070180">
    <property type="term" value="F:large ribosomal subunit rRNA binding"/>
    <property type="evidence" value="ECO:0007669"/>
    <property type="project" value="UniProtKB-UniRule"/>
</dbReference>
<keyword evidence="3 8" id="KW-0699">rRNA-binding</keyword>
<comment type="function">
    <text evidence="1 8">Forms part of the ribosomal stalk, playing a central role in the interaction of the ribosome with GTP-bound translation factors.</text>
</comment>
<organism evidence="9">
    <name type="scientific">Salinispirillum sp. LH 10-3-1</name>
    <dbReference type="NCBI Taxonomy" id="2952525"/>
    <lineage>
        <taxon>Bacteria</taxon>
        <taxon>Pseudomonadati</taxon>
        <taxon>Pseudomonadota</taxon>
        <taxon>Gammaproteobacteria</taxon>
        <taxon>Oceanospirillales</taxon>
        <taxon>Saccharospirillaceae</taxon>
        <taxon>Salinispirillum</taxon>
    </lineage>
</organism>
<dbReference type="GO" id="GO:0015934">
    <property type="term" value="C:large ribosomal subunit"/>
    <property type="evidence" value="ECO:0007669"/>
    <property type="project" value="InterPro"/>
</dbReference>
<dbReference type="InterPro" id="IPR043141">
    <property type="entry name" value="Ribosomal_uL10-like_sf"/>
</dbReference>
<dbReference type="Gene3D" id="6.10.250.290">
    <property type="match status" value="1"/>
</dbReference>
<dbReference type="FunFam" id="3.30.70.1730:FF:000001">
    <property type="entry name" value="50S ribosomal protein L10"/>
    <property type="match status" value="1"/>
</dbReference>
<dbReference type="InterPro" id="IPR001790">
    <property type="entry name" value="Ribosomal_uL10"/>
</dbReference>
<dbReference type="Gene3D" id="3.30.70.1730">
    <property type="match status" value="1"/>
</dbReference>
<evidence type="ECO:0000256" key="7">
    <source>
        <dbReference type="ARBA" id="ARBA00035202"/>
    </source>
</evidence>